<proteinExistence type="predicted"/>
<dbReference type="WBParaSite" id="HNAJ_0000941601-mRNA-1">
    <property type="protein sequence ID" value="HNAJ_0000941601-mRNA-1"/>
    <property type="gene ID" value="HNAJ_0000941601"/>
</dbReference>
<sequence length="177" mass="20163">MLTVVSLLLYDFEFHHPFYAYDLSPLGILQKFTQSSQPELYLEKNDDGFVRLVYEVGYLEGYFENLVLTCLLTNAQSGMPLAKVMRLSQWNNENIAFPNVYSMNETCHLDELPLGTVYLPFEMNAKPKLQADIYLMLFGSGPVTVNATCQLNDFNVPILRTHVGSLQVTSNWIVSIH</sequence>
<evidence type="ECO:0000313" key="2">
    <source>
        <dbReference type="Proteomes" id="UP000278807"/>
    </source>
</evidence>
<dbReference type="AlphaFoldDB" id="A0A0R3TPK9"/>
<dbReference type="EMBL" id="UZAE01012601">
    <property type="protein sequence ID" value="VDO05892.1"/>
    <property type="molecule type" value="Genomic_DNA"/>
</dbReference>
<reference evidence="1 2" key="2">
    <citation type="submission" date="2018-11" db="EMBL/GenBank/DDBJ databases">
        <authorList>
            <consortium name="Pathogen Informatics"/>
        </authorList>
    </citation>
    <scope>NUCLEOTIDE SEQUENCE [LARGE SCALE GENOMIC DNA]</scope>
</reference>
<reference evidence="3" key="1">
    <citation type="submission" date="2017-02" db="UniProtKB">
        <authorList>
            <consortium name="WormBaseParasite"/>
        </authorList>
    </citation>
    <scope>IDENTIFICATION</scope>
</reference>
<evidence type="ECO:0000313" key="1">
    <source>
        <dbReference type="EMBL" id="VDO05892.1"/>
    </source>
</evidence>
<organism evidence="3">
    <name type="scientific">Rodentolepis nana</name>
    <name type="common">Dwarf tapeworm</name>
    <name type="synonym">Hymenolepis nana</name>
    <dbReference type="NCBI Taxonomy" id="102285"/>
    <lineage>
        <taxon>Eukaryota</taxon>
        <taxon>Metazoa</taxon>
        <taxon>Spiralia</taxon>
        <taxon>Lophotrochozoa</taxon>
        <taxon>Platyhelminthes</taxon>
        <taxon>Cestoda</taxon>
        <taxon>Eucestoda</taxon>
        <taxon>Cyclophyllidea</taxon>
        <taxon>Hymenolepididae</taxon>
        <taxon>Rodentolepis</taxon>
    </lineage>
</organism>
<dbReference type="Proteomes" id="UP000278807">
    <property type="component" value="Unassembled WGS sequence"/>
</dbReference>
<evidence type="ECO:0000313" key="3">
    <source>
        <dbReference type="WBParaSite" id="HNAJ_0000941601-mRNA-1"/>
    </source>
</evidence>
<protein>
    <submittedName>
        <fullName evidence="3">ZP domain-containing protein</fullName>
    </submittedName>
</protein>
<name>A0A0R3TPK9_RODNA</name>
<accession>A0A0R3TPK9</accession>
<keyword evidence="2" id="KW-1185">Reference proteome</keyword>
<gene>
    <name evidence="1" type="ORF">HNAJ_LOCUS9411</name>
</gene>